<keyword evidence="1" id="KW-1133">Transmembrane helix</keyword>
<dbReference type="EMBL" id="JAPZBQ010000001">
    <property type="protein sequence ID" value="KAJ5352953.1"/>
    <property type="molecule type" value="Genomic_DNA"/>
</dbReference>
<feature type="transmembrane region" description="Helical" evidence="1">
    <location>
        <begin position="129"/>
        <end position="151"/>
    </location>
</feature>
<name>A0A9W9R3E9_PENBR</name>
<gene>
    <name evidence="2" type="ORF">N7452_001927</name>
</gene>
<dbReference type="PANTHER" id="PTHR28019">
    <property type="entry name" value="CELL MEMBRANE PROTEIN YLR413W-RELATED"/>
    <property type="match status" value="1"/>
</dbReference>
<dbReference type="Pfam" id="PF06687">
    <property type="entry name" value="SUR7"/>
    <property type="match status" value="1"/>
</dbReference>
<organism evidence="2 3">
    <name type="scientific">Penicillium brevicompactum</name>
    <dbReference type="NCBI Taxonomy" id="5074"/>
    <lineage>
        <taxon>Eukaryota</taxon>
        <taxon>Fungi</taxon>
        <taxon>Dikarya</taxon>
        <taxon>Ascomycota</taxon>
        <taxon>Pezizomycotina</taxon>
        <taxon>Eurotiomycetes</taxon>
        <taxon>Eurotiomycetidae</taxon>
        <taxon>Eurotiales</taxon>
        <taxon>Aspergillaceae</taxon>
        <taxon>Penicillium</taxon>
    </lineage>
</organism>
<comment type="caution">
    <text evidence="2">The sequence shown here is derived from an EMBL/GenBank/DDBJ whole genome shotgun (WGS) entry which is preliminary data.</text>
</comment>
<dbReference type="PANTHER" id="PTHR28019:SF7">
    <property type="entry name" value="SUR7 PROTEIN"/>
    <property type="match status" value="1"/>
</dbReference>
<keyword evidence="1" id="KW-0812">Transmembrane</keyword>
<keyword evidence="1" id="KW-0472">Membrane</keyword>
<feature type="transmembrane region" description="Helical" evidence="1">
    <location>
        <begin position="6"/>
        <end position="26"/>
    </location>
</feature>
<reference evidence="2" key="1">
    <citation type="submission" date="2022-12" db="EMBL/GenBank/DDBJ databases">
        <authorList>
            <person name="Petersen C."/>
        </authorList>
    </citation>
    <scope>NUCLEOTIDE SEQUENCE</scope>
    <source>
        <strain evidence="2">IBT 35673</strain>
    </source>
</reference>
<evidence type="ECO:0000256" key="1">
    <source>
        <dbReference type="SAM" id="Phobius"/>
    </source>
</evidence>
<dbReference type="InterPro" id="IPR009571">
    <property type="entry name" value="SUR7/Rim9-like_fungi"/>
</dbReference>
<feature type="transmembrane region" description="Helical" evidence="1">
    <location>
        <begin position="163"/>
        <end position="190"/>
    </location>
</feature>
<feature type="transmembrane region" description="Helical" evidence="1">
    <location>
        <begin position="211"/>
        <end position="231"/>
    </location>
</feature>
<dbReference type="InterPro" id="IPR052413">
    <property type="entry name" value="SUR7_domain"/>
</dbReference>
<accession>A0A9W9R3E9</accession>
<proteinExistence type="predicted"/>
<sequence>MINPRLLFPTVTVFISFIITILCLFAGTQKNFLENVDLLTLYTPEGSIDSSAHDFYSVHIMSYCQGTLGASDPSAGVTRNVTDCSHRKILFSFDPTQEWPEVSHGSELEWPRVISDDFHAFRMTTRSMAVLYCIGVGAMGAALLVKVWTAIAPRAGQGKIECGFIMLGTLSVSVASIIATVIAFEFVALINAHGKGSNVSAKYGEKLLGMTWAAVGLLLVGSVACFVNVFVRGPAPPPPMEKEMDIEG</sequence>
<evidence type="ECO:0000313" key="2">
    <source>
        <dbReference type="EMBL" id="KAJ5352953.1"/>
    </source>
</evidence>
<dbReference type="Proteomes" id="UP001147695">
    <property type="component" value="Unassembled WGS sequence"/>
</dbReference>
<dbReference type="GO" id="GO:0005886">
    <property type="term" value="C:plasma membrane"/>
    <property type="evidence" value="ECO:0007669"/>
    <property type="project" value="InterPro"/>
</dbReference>
<dbReference type="GO" id="GO:0051285">
    <property type="term" value="C:cell cortex of cell tip"/>
    <property type="evidence" value="ECO:0007669"/>
    <property type="project" value="TreeGrafter"/>
</dbReference>
<evidence type="ECO:0000313" key="3">
    <source>
        <dbReference type="Proteomes" id="UP001147695"/>
    </source>
</evidence>
<dbReference type="GO" id="GO:0031505">
    <property type="term" value="P:fungal-type cell wall organization"/>
    <property type="evidence" value="ECO:0007669"/>
    <property type="project" value="TreeGrafter"/>
</dbReference>
<dbReference type="AlphaFoldDB" id="A0A9W9R3E9"/>
<protein>
    <submittedName>
        <fullName evidence="2">Actin cortical patch SUR7/pH-response regulator PalI</fullName>
    </submittedName>
</protein>
<reference evidence="2" key="2">
    <citation type="journal article" date="2023" name="IMA Fungus">
        <title>Comparative genomic study of the Penicillium genus elucidates a diverse pangenome and 15 lateral gene transfer events.</title>
        <authorList>
            <person name="Petersen C."/>
            <person name="Sorensen T."/>
            <person name="Nielsen M.R."/>
            <person name="Sondergaard T.E."/>
            <person name="Sorensen J.L."/>
            <person name="Fitzpatrick D.A."/>
            <person name="Frisvad J.C."/>
            <person name="Nielsen K.L."/>
        </authorList>
    </citation>
    <scope>NUCLEOTIDE SEQUENCE</scope>
    <source>
        <strain evidence="2">IBT 35673</strain>
    </source>
</reference>